<dbReference type="InterPro" id="IPR036388">
    <property type="entry name" value="WH-like_DNA-bd_sf"/>
</dbReference>
<evidence type="ECO:0000313" key="7">
    <source>
        <dbReference type="Proteomes" id="UP000607796"/>
    </source>
</evidence>
<accession>A0ABR9X4C4</accession>
<evidence type="ECO:0000256" key="1">
    <source>
        <dbReference type="ARBA" id="ARBA00009437"/>
    </source>
</evidence>
<feature type="domain" description="HTH lysR-type" evidence="5">
    <location>
        <begin position="1"/>
        <end position="59"/>
    </location>
</feature>
<dbReference type="InterPro" id="IPR000847">
    <property type="entry name" value="LysR_HTH_N"/>
</dbReference>
<dbReference type="PANTHER" id="PTHR30579:SF2">
    <property type="entry name" value="HTH-TYPE TRANSCRIPTIONAL REGULATOR ARGP"/>
    <property type="match status" value="1"/>
</dbReference>
<evidence type="ECO:0000256" key="4">
    <source>
        <dbReference type="ARBA" id="ARBA00023163"/>
    </source>
</evidence>
<dbReference type="PROSITE" id="PS50931">
    <property type="entry name" value="HTH_LYSR"/>
    <property type="match status" value="1"/>
</dbReference>
<evidence type="ECO:0000259" key="5">
    <source>
        <dbReference type="PROSITE" id="PS50931"/>
    </source>
</evidence>
<dbReference type="InterPro" id="IPR036390">
    <property type="entry name" value="WH_DNA-bd_sf"/>
</dbReference>
<sequence>MHYDPSQLAALEAVIRLGSFEAAARQLSVTPSAISQRIKALEDRAGAALVIRAAPCTATPAGARLSRHASEVALLEAALARDLGQDVAQAAPQARLRLALNADSLGTWFLPALVGLDLLFDIVVDDQAFSADWLRRGEVSAAICDHARPVQGCDAAVLGRMRYIATCAPDFRARHFAEGVTAETLARAPLLQFDGKDALQHHWLKRVTGRALLPPTHRLPSTQGFVEAARLGIGWGLNPEFLAAPLLASGELVAIRPDEPEDITLTWQVNRLVAPALAPLTRAVRAQARRALLPC</sequence>
<dbReference type="Gene3D" id="1.10.10.10">
    <property type="entry name" value="Winged helix-like DNA-binding domain superfamily/Winged helix DNA-binding domain"/>
    <property type="match status" value="1"/>
</dbReference>
<evidence type="ECO:0000256" key="2">
    <source>
        <dbReference type="ARBA" id="ARBA00023015"/>
    </source>
</evidence>
<keyword evidence="3" id="KW-0238">DNA-binding</keyword>
<dbReference type="InterPro" id="IPR017685">
    <property type="entry name" value="ArgP"/>
</dbReference>
<reference evidence="6 7" key="1">
    <citation type="journal article" date="2021" name="Int. J. Syst. Evol. Microbiol.">
        <title>Salipiger mangrovisoli sp. nov., isolated from mangrove soil and the proposal for the reclassification of Paraphaeobacter pallidus as Salipiger pallidus comb. nov.</title>
        <authorList>
            <person name="Du J."/>
            <person name="Liu Y."/>
            <person name="Pei T."/>
            <person name="Deng M.R."/>
            <person name="Zhu H."/>
        </authorList>
    </citation>
    <scope>NUCLEOTIDE SEQUENCE [LARGE SCALE GENOMIC DNA]</scope>
    <source>
        <strain evidence="6 7">6D45A</strain>
    </source>
</reference>
<dbReference type="Pfam" id="PF03466">
    <property type="entry name" value="LysR_substrate"/>
    <property type="match status" value="1"/>
</dbReference>
<dbReference type="NCBIfam" id="TIGR03298">
    <property type="entry name" value="argP"/>
    <property type="match status" value="1"/>
</dbReference>
<organism evidence="6 7">
    <name type="scientific">Salipiger mangrovisoli</name>
    <dbReference type="NCBI Taxonomy" id="2865933"/>
    <lineage>
        <taxon>Bacteria</taxon>
        <taxon>Pseudomonadati</taxon>
        <taxon>Pseudomonadota</taxon>
        <taxon>Alphaproteobacteria</taxon>
        <taxon>Rhodobacterales</taxon>
        <taxon>Roseobacteraceae</taxon>
        <taxon>Salipiger</taxon>
    </lineage>
</organism>
<dbReference type="SUPFAM" id="SSF53850">
    <property type="entry name" value="Periplasmic binding protein-like II"/>
    <property type="match status" value="1"/>
</dbReference>
<dbReference type="NCBIfam" id="NF002964">
    <property type="entry name" value="PRK03635.1"/>
    <property type="match status" value="1"/>
</dbReference>
<proteinExistence type="inferred from homology"/>
<dbReference type="InterPro" id="IPR005119">
    <property type="entry name" value="LysR_subst-bd"/>
</dbReference>
<dbReference type="Proteomes" id="UP000607796">
    <property type="component" value="Unassembled WGS sequence"/>
</dbReference>
<evidence type="ECO:0000256" key="3">
    <source>
        <dbReference type="ARBA" id="ARBA00023125"/>
    </source>
</evidence>
<dbReference type="RefSeq" id="WP_194135743.1">
    <property type="nucleotide sequence ID" value="NZ_JADFFK010000012.1"/>
</dbReference>
<dbReference type="Gene3D" id="3.40.190.290">
    <property type="match status" value="1"/>
</dbReference>
<dbReference type="InterPro" id="IPR050176">
    <property type="entry name" value="LTTR"/>
</dbReference>
<keyword evidence="4" id="KW-0804">Transcription</keyword>
<dbReference type="PANTHER" id="PTHR30579">
    <property type="entry name" value="TRANSCRIPTIONAL REGULATOR"/>
    <property type="match status" value="1"/>
</dbReference>
<comment type="similarity">
    <text evidence="1">Belongs to the LysR transcriptional regulatory family.</text>
</comment>
<dbReference type="Pfam" id="PF00126">
    <property type="entry name" value="HTH_1"/>
    <property type="match status" value="1"/>
</dbReference>
<dbReference type="EMBL" id="JADFFK010000012">
    <property type="protein sequence ID" value="MBE9638445.1"/>
    <property type="molecule type" value="Genomic_DNA"/>
</dbReference>
<keyword evidence="2" id="KW-0805">Transcription regulation</keyword>
<comment type="caution">
    <text evidence="6">The sequence shown here is derived from an EMBL/GenBank/DDBJ whole genome shotgun (WGS) entry which is preliminary data.</text>
</comment>
<dbReference type="NCBIfam" id="NF009888">
    <property type="entry name" value="PRK13348.1"/>
    <property type="match status" value="1"/>
</dbReference>
<evidence type="ECO:0000313" key="6">
    <source>
        <dbReference type="EMBL" id="MBE9638445.1"/>
    </source>
</evidence>
<name>A0ABR9X4C4_9RHOB</name>
<gene>
    <name evidence="6" type="ORF">IQ782_16445</name>
</gene>
<keyword evidence="7" id="KW-1185">Reference proteome</keyword>
<dbReference type="SUPFAM" id="SSF46785">
    <property type="entry name" value="Winged helix' DNA-binding domain"/>
    <property type="match status" value="1"/>
</dbReference>
<protein>
    <submittedName>
        <fullName evidence="6">LysR family transcriptional regulator ArgP</fullName>
    </submittedName>
</protein>